<dbReference type="Proteomes" id="UP000017127">
    <property type="component" value="Unassembled WGS sequence"/>
</dbReference>
<keyword evidence="4" id="KW-1185">Reference proteome</keyword>
<evidence type="ECO:0000256" key="2">
    <source>
        <dbReference type="SAM" id="Phobius"/>
    </source>
</evidence>
<feature type="compositionally biased region" description="Low complexity" evidence="1">
    <location>
        <begin position="186"/>
        <end position="195"/>
    </location>
</feature>
<evidence type="ECO:0000313" key="3">
    <source>
        <dbReference type="EMBL" id="ERT05908.1"/>
    </source>
</evidence>
<evidence type="ECO:0000256" key="1">
    <source>
        <dbReference type="SAM" id="MobiDB-lite"/>
    </source>
</evidence>
<sequence length="290" mass="32767">MSTLMDNITKQAHQGNVVAVVQVLNSQLAEIGVKTRAVFVDGVLQLLCEATQPEQLERSTIVIRIQNILDSISPRHIHRVRINSRLLQRQQLLWFEEINRNPNTQLLWYEDIKLKKPSLPQQLLGIIQETQFLTQTWAIPRTTSTDSIQQNQPFQRGLIGGMIVSLAALLVSFGVYQWLSLQTSNPEETPSTPVVTPTPIPTPENQATDSEKFTQAVRLAQEAVAAGEVARTRQEWSEIAETWGEAAELMEAVSSEFSRYATAQNRASLYRRNQEVAREEALQESEFSPY</sequence>
<feature type="region of interest" description="Disordered" evidence="1">
    <location>
        <begin position="184"/>
        <end position="207"/>
    </location>
</feature>
<feature type="transmembrane region" description="Helical" evidence="2">
    <location>
        <begin position="158"/>
        <end position="179"/>
    </location>
</feature>
<proteinExistence type="predicted"/>
<name>U7QDL1_9CYAN</name>
<protein>
    <submittedName>
        <fullName evidence="3">Uncharacterized protein</fullName>
    </submittedName>
</protein>
<reference evidence="3 4" key="1">
    <citation type="journal article" date="2013" name="Front. Microbiol.">
        <title>Comparative genomic analyses of the cyanobacterium, Lyngbya aestuarii BL J, a powerful hydrogen producer.</title>
        <authorList>
            <person name="Kothari A."/>
            <person name="Vaughn M."/>
            <person name="Garcia-Pichel F."/>
        </authorList>
    </citation>
    <scope>NUCLEOTIDE SEQUENCE [LARGE SCALE GENOMIC DNA]</scope>
    <source>
        <strain evidence="3 4">BL J</strain>
    </source>
</reference>
<organism evidence="3 4">
    <name type="scientific">Lyngbya aestuarii BL J</name>
    <dbReference type="NCBI Taxonomy" id="1348334"/>
    <lineage>
        <taxon>Bacteria</taxon>
        <taxon>Bacillati</taxon>
        <taxon>Cyanobacteriota</taxon>
        <taxon>Cyanophyceae</taxon>
        <taxon>Oscillatoriophycideae</taxon>
        <taxon>Oscillatoriales</taxon>
        <taxon>Microcoleaceae</taxon>
        <taxon>Lyngbya</taxon>
    </lineage>
</organism>
<dbReference type="AlphaFoldDB" id="U7QDL1"/>
<dbReference type="PATRIC" id="fig|1348334.3.peg.4005"/>
<gene>
    <name evidence="3" type="ORF">M595_4140</name>
</gene>
<dbReference type="RefSeq" id="WP_023067847.1">
    <property type="nucleotide sequence ID" value="NZ_AUZM01000046.1"/>
</dbReference>
<dbReference type="OrthoDB" id="494800at2"/>
<accession>U7QDL1</accession>
<dbReference type="EMBL" id="AUZM01000046">
    <property type="protein sequence ID" value="ERT05908.1"/>
    <property type="molecule type" value="Genomic_DNA"/>
</dbReference>
<evidence type="ECO:0000313" key="4">
    <source>
        <dbReference type="Proteomes" id="UP000017127"/>
    </source>
</evidence>
<keyword evidence="2" id="KW-0812">Transmembrane</keyword>
<keyword evidence="2" id="KW-0472">Membrane</keyword>
<comment type="caution">
    <text evidence="3">The sequence shown here is derived from an EMBL/GenBank/DDBJ whole genome shotgun (WGS) entry which is preliminary data.</text>
</comment>
<keyword evidence="2" id="KW-1133">Transmembrane helix</keyword>